<feature type="chain" id="PRO_5047532408" evidence="1">
    <location>
        <begin position="19"/>
        <end position="275"/>
    </location>
</feature>
<dbReference type="InterPro" id="IPR029058">
    <property type="entry name" value="AB_hydrolase_fold"/>
</dbReference>
<dbReference type="EMBL" id="JAVCAP010000014">
    <property type="protein sequence ID" value="MDP8567681.1"/>
    <property type="molecule type" value="Genomic_DNA"/>
</dbReference>
<dbReference type="SUPFAM" id="SSF53474">
    <property type="entry name" value="alpha/beta-Hydrolases"/>
    <property type="match status" value="1"/>
</dbReference>
<keyword evidence="3" id="KW-0378">Hydrolase</keyword>
<evidence type="ECO:0000256" key="1">
    <source>
        <dbReference type="SAM" id="SignalP"/>
    </source>
</evidence>
<protein>
    <submittedName>
        <fullName evidence="3">Dienelactone hydrolase family protein</fullName>
    </submittedName>
</protein>
<dbReference type="RefSeq" id="WP_306389398.1">
    <property type="nucleotide sequence ID" value="NZ_JAVCAP010000014.1"/>
</dbReference>
<keyword evidence="1" id="KW-0732">Signal</keyword>
<dbReference type="InterPro" id="IPR002925">
    <property type="entry name" value="Dienelactn_hydro"/>
</dbReference>
<evidence type="ECO:0000313" key="3">
    <source>
        <dbReference type="EMBL" id="MDP8567681.1"/>
    </source>
</evidence>
<keyword evidence="4" id="KW-1185">Reference proteome</keyword>
<organism evidence="3 4">
    <name type="scientific">Methylophilus aquaticus</name>
    <dbReference type="NCBI Taxonomy" id="1971610"/>
    <lineage>
        <taxon>Bacteria</taxon>
        <taxon>Pseudomonadati</taxon>
        <taxon>Pseudomonadota</taxon>
        <taxon>Betaproteobacteria</taxon>
        <taxon>Nitrosomonadales</taxon>
        <taxon>Methylophilaceae</taxon>
        <taxon>Methylophilus</taxon>
    </lineage>
</organism>
<reference evidence="4" key="1">
    <citation type="journal article" date="2019" name="Int. J. Syst. Evol. Microbiol.">
        <title>The Global Catalogue of Microorganisms (GCM) 10K type strain sequencing project: providing services to taxonomists for standard genome sequencing and annotation.</title>
        <authorList>
            <consortium name="The Broad Institute Genomics Platform"/>
            <consortium name="The Broad Institute Genome Sequencing Center for Infectious Disease"/>
            <person name="Wu L."/>
            <person name="Ma J."/>
        </authorList>
    </citation>
    <scope>NUCLEOTIDE SEQUENCE [LARGE SCALE GENOMIC DNA]</scope>
    <source>
        <strain evidence="4">VKM B-3159</strain>
    </source>
</reference>
<gene>
    <name evidence="3" type="ORF">Q9291_07450</name>
</gene>
<dbReference type="Pfam" id="PF01738">
    <property type="entry name" value="DLH"/>
    <property type="match status" value="1"/>
</dbReference>
<feature type="signal peptide" evidence="1">
    <location>
        <begin position="1"/>
        <end position="18"/>
    </location>
</feature>
<dbReference type="GO" id="GO:0016787">
    <property type="term" value="F:hydrolase activity"/>
    <property type="evidence" value="ECO:0007669"/>
    <property type="project" value="UniProtKB-KW"/>
</dbReference>
<sequence length="275" mass="31180">MRILLMVIACLWLLTSCASQELAERTQPVASLFSQHGFVQRDISTPDFTLRVWQSPAVDAKDMRVYIEGDGLSWITRYQPALNPTPLNSIVPFLAVKDTLAGNVVYLARPCQYVSLAEPDCRSVYWTHARFSPEVVSAMNAAVTRLKQEAHAEHLMLIGYSGGGALAVLMAAQRQDVDAIVTVAGNLDHRVWTDLHHLSPLHDSMNPPDVWQKLQGVRQLHFVGELDQNMPPSIYWAYRTFFPAQADVQMQVIKGFDHKCCWVERWPQLLREHFN</sequence>
<dbReference type="Gene3D" id="3.40.50.1820">
    <property type="entry name" value="alpha/beta hydrolase"/>
    <property type="match status" value="1"/>
</dbReference>
<dbReference type="PROSITE" id="PS51257">
    <property type="entry name" value="PROKAR_LIPOPROTEIN"/>
    <property type="match status" value="1"/>
</dbReference>
<dbReference type="Proteomes" id="UP001225906">
    <property type="component" value="Unassembled WGS sequence"/>
</dbReference>
<evidence type="ECO:0000259" key="2">
    <source>
        <dbReference type="Pfam" id="PF01738"/>
    </source>
</evidence>
<accession>A0ABT9JT24</accession>
<comment type="caution">
    <text evidence="3">The sequence shown here is derived from an EMBL/GenBank/DDBJ whole genome shotgun (WGS) entry which is preliminary data.</text>
</comment>
<name>A0ABT9JT24_9PROT</name>
<feature type="domain" description="Dienelactone hydrolase" evidence="2">
    <location>
        <begin position="129"/>
        <end position="185"/>
    </location>
</feature>
<evidence type="ECO:0000313" key="4">
    <source>
        <dbReference type="Proteomes" id="UP001225906"/>
    </source>
</evidence>
<proteinExistence type="predicted"/>